<keyword evidence="10" id="KW-1185">Reference proteome</keyword>
<keyword evidence="3 7" id="KW-0479">Metal-binding</keyword>
<dbReference type="GO" id="GO:0000328">
    <property type="term" value="C:fungal-type vacuole lumen"/>
    <property type="evidence" value="ECO:0007669"/>
    <property type="project" value="TreeGrafter"/>
</dbReference>
<dbReference type="FunFam" id="3.40.630.10:FF:000027">
    <property type="entry name" value="N-fatty-acyl-amino acid synthase/hydrolase PM20D1"/>
    <property type="match status" value="1"/>
</dbReference>
<reference evidence="10" key="1">
    <citation type="submission" date="2017-02" db="EMBL/GenBank/DDBJ databases">
        <authorList>
            <person name="Tafer H."/>
            <person name="Lopandic K."/>
        </authorList>
    </citation>
    <scope>NUCLEOTIDE SEQUENCE [LARGE SCALE GENOMIC DNA]</scope>
    <source>
        <strain evidence="10">CBS 366.77</strain>
    </source>
</reference>
<dbReference type="SUPFAM" id="SSF55031">
    <property type="entry name" value="Bacterial exopeptidase dimerisation domain"/>
    <property type="match status" value="1"/>
</dbReference>
<feature type="active site" evidence="6">
    <location>
        <position position="113"/>
    </location>
</feature>
<comment type="similarity">
    <text evidence="1">Belongs to the peptidase M20A family.</text>
</comment>
<dbReference type="InterPro" id="IPR002933">
    <property type="entry name" value="Peptidase_M20"/>
</dbReference>
<accession>A0A3A2Z451</accession>
<feature type="binding site" evidence="7">
    <location>
        <position position="146"/>
    </location>
    <ligand>
        <name>Zn(2+)</name>
        <dbReference type="ChEBI" id="CHEBI:29105"/>
        <label>2</label>
    </ligand>
</feature>
<feature type="binding site" evidence="7">
    <location>
        <position position="209"/>
    </location>
    <ligand>
        <name>Zn(2+)</name>
        <dbReference type="ChEBI" id="CHEBI:29105"/>
        <label>2</label>
    </ligand>
</feature>
<dbReference type="InterPro" id="IPR047177">
    <property type="entry name" value="Pept_M20A"/>
</dbReference>
<dbReference type="PIRSF" id="PIRSF037217">
    <property type="entry name" value="Carboxypeptidase_S"/>
    <property type="match status" value="1"/>
</dbReference>
<feature type="non-terminal residue" evidence="9">
    <location>
        <position position="1"/>
    </location>
</feature>
<feature type="binding site" evidence="7">
    <location>
        <position position="181"/>
    </location>
    <ligand>
        <name>Zn(2+)</name>
        <dbReference type="ChEBI" id="CHEBI:29105"/>
        <label>1</label>
    </ligand>
</feature>
<dbReference type="PROSITE" id="PS00758">
    <property type="entry name" value="ARGE_DAPE_CPG2_1"/>
    <property type="match status" value="1"/>
</dbReference>
<evidence type="ECO:0000256" key="5">
    <source>
        <dbReference type="ARBA" id="ARBA00022833"/>
    </source>
</evidence>
<dbReference type="Proteomes" id="UP000266188">
    <property type="component" value="Unassembled WGS sequence"/>
</dbReference>
<dbReference type="CDD" id="cd05674">
    <property type="entry name" value="M20_yscS"/>
    <property type="match status" value="1"/>
</dbReference>
<dbReference type="AlphaFoldDB" id="A0A3A2Z451"/>
<name>A0A3A2Z451_9EURO</name>
<dbReference type="PROSITE" id="PS00759">
    <property type="entry name" value="ARGE_DAPE_CPG2_2"/>
    <property type="match status" value="1"/>
</dbReference>
<dbReference type="GO" id="GO:0046872">
    <property type="term" value="F:metal ion binding"/>
    <property type="evidence" value="ECO:0007669"/>
    <property type="project" value="UniProtKB-KW"/>
</dbReference>
<gene>
    <name evidence="9" type="ORF">PHISCL_09807</name>
</gene>
<dbReference type="InterPro" id="IPR011650">
    <property type="entry name" value="Peptidase_M20_dimer"/>
</dbReference>
<protein>
    <submittedName>
        <fullName evidence="9">Carboxypeptidase</fullName>
    </submittedName>
</protein>
<evidence type="ECO:0000256" key="1">
    <source>
        <dbReference type="ARBA" id="ARBA00006247"/>
    </source>
</evidence>
<keyword evidence="9" id="KW-0121">Carboxypeptidase</keyword>
<keyword evidence="4" id="KW-0378">Hydrolase</keyword>
<dbReference type="PANTHER" id="PTHR45962:SF1">
    <property type="entry name" value="N-FATTY-ACYL-AMINO ACID SYNTHASE_HYDROLASE PM20D1"/>
    <property type="match status" value="1"/>
</dbReference>
<dbReference type="GO" id="GO:0051603">
    <property type="term" value="P:proteolysis involved in protein catabolic process"/>
    <property type="evidence" value="ECO:0007669"/>
    <property type="project" value="TreeGrafter"/>
</dbReference>
<dbReference type="GO" id="GO:0004181">
    <property type="term" value="F:metallocarboxypeptidase activity"/>
    <property type="evidence" value="ECO:0007669"/>
    <property type="project" value="InterPro"/>
</dbReference>
<evidence type="ECO:0000256" key="4">
    <source>
        <dbReference type="ARBA" id="ARBA00022801"/>
    </source>
</evidence>
<evidence type="ECO:0000256" key="3">
    <source>
        <dbReference type="ARBA" id="ARBA00022723"/>
    </source>
</evidence>
<organism evidence="9 10">
    <name type="scientific">Aspergillus sclerotialis</name>
    <dbReference type="NCBI Taxonomy" id="2070753"/>
    <lineage>
        <taxon>Eukaryota</taxon>
        <taxon>Fungi</taxon>
        <taxon>Dikarya</taxon>
        <taxon>Ascomycota</taxon>
        <taxon>Pezizomycotina</taxon>
        <taxon>Eurotiomycetes</taxon>
        <taxon>Eurotiomycetidae</taxon>
        <taxon>Eurotiales</taxon>
        <taxon>Aspergillaceae</taxon>
        <taxon>Aspergillus</taxon>
        <taxon>Aspergillus subgen. Polypaecilum</taxon>
    </lineage>
</organism>
<proteinExistence type="inferred from homology"/>
<dbReference type="Pfam" id="PF07687">
    <property type="entry name" value="M20_dimer"/>
    <property type="match status" value="1"/>
</dbReference>
<evidence type="ECO:0000259" key="8">
    <source>
        <dbReference type="Pfam" id="PF07687"/>
    </source>
</evidence>
<evidence type="ECO:0000256" key="6">
    <source>
        <dbReference type="PIRSR" id="PIRSR037217-1"/>
    </source>
</evidence>
<sequence>ASGTCPLAPKVTPSTADGLRPALKFIQDPVHHAKQVERLSRAVQVPTTVTDFMTDPWDDGFEVFVKFQEELEDMFPRVHKTTPPEKINRLGLLYTLPGKNKDLKPILFMAHQDVVPIADASDWTHPPFSGYYNATDGFLWGRGASDCKNVLIALLSVLEDLLEQDFQPERTILFSFGFDEESHGFLGAGSLAPFIEERYGKDAVKFILDEGGMGLQTFGDDVIYALPGVSEKGSLDLVLTLSVPGGHSSIPPPHTGIGIMSEIIYALEREELFSPLLSDDHPTRKNLECQAKHSPEYVEKWLPEALADKNQEQAAEVIAVSRGDAMRYILQTSQAADMINGGVKTNALPESVQAIVNYRVAVHQSPEEIFSRAQRIISRIAKSHHLSFSTSLHPLNASDSPQNQIQNHISMAPLVAPLSPAPISSTSLASSTWARFAGLARTVFESVFDDKTVVVAGDIMTGNTDTRFYWNLSRNIYRWSPTVRGGAVNIHTADERVNIGDHLRGCMLYYDLIRGFNNEDGY</sequence>
<dbReference type="PANTHER" id="PTHR45962">
    <property type="entry name" value="N-FATTY-ACYL-AMINO ACID SYNTHASE/HYDROLASE PM20D1"/>
    <property type="match status" value="1"/>
</dbReference>
<dbReference type="SUPFAM" id="SSF53187">
    <property type="entry name" value="Zn-dependent exopeptidases"/>
    <property type="match status" value="1"/>
</dbReference>
<feature type="active site" description="Proton acceptor" evidence="6">
    <location>
        <position position="180"/>
    </location>
</feature>
<evidence type="ECO:0000313" key="10">
    <source>
        <dbReference type="Proteomes" id="UP000266188"/>
    </source>
</evidence>
<feature type="binding site" evidence="7">
    <location>
        <position position="146"/>
    </location>
    <ligand>
        <name>Zn(2+)</name>
        <dbReference type="ChEBI" id="CHEBI:29105"/>
        <label>1</label>
    </ligand>
</feature>
<keyword evidence="2" id="KW-0645">Protease</keyword>
<evidence type="ECO:0000256" key="7">
    <source>
        <dbReference type="PIRSR" id="PIRSR037217-2"/>
    </source>
</evidence>
<dbReference type="InterPro" id="IPR036264">
    <property type="entry name" value="Bact_exopeptidase_dim_dom"/>
</dbReference>
<dbReference type="OrthoDB" id="3064516at2759"/>
<dbReference type="STRING" id="2070753.A0A3A2Z451"/>
<feature type="binding site" evidence="7">
    <location>
        <position position="111"/>
    </location>
    <ligand>
        <name>Zn(2+)</name>
        <dbReference type="ChEBI" id="CHEBI:29105"/>
        <label>2</label>
    </ligand>
</feature>
<dbReference type="Gene3D" id="1.10.150.900">
    <property type="match status" value="1"/>
</dbReference>
<dbReference type="InterPro" id="IPR017141">
    <property type="entry name" value="Pept_M20_carboxypep"/>
</dbReference>
<dbReference type="Gene3D" id="3.30.70.360">
    <property type="match status" value="1"/>
</dbReference>
<feature type="domain" description="Peptidase M20 dimerisation" evidence="8">
    <location>
        <begin position="230"/>
        <end position="383"/>
    </location>
</feature>
<dbReference type="Gene3D" id="3.40.630.10">
    <property type="entry name" value="Zn peptidases"/>
    <property type="match status" value="1"/>
</dbReference>
<keyword evidence="5 7" id="KW-0862">Zinc</keyword>
<dbReference type="Pfam" id="PF01546">
    <property type="entry name" value="Peptidase_M20"/>
    <property type="match status" value="1"/>
</dbReference>
<dbReference type="InterPro" id="IPR001261">
    <property type="entry name" value="ArgE/DapE_CS"/>
</dbReference>
<evidence type="ECO:0000313" key="9">
    <source>
        <dbReference type="EMBL" id="RJE17858.1"/>
    </source>
</evidence>
<evidence type="ECO:0000256" key="2">
    <source>
        <dbReference type="ARBA" id="ARBA00022670"/>
    </source>
</evidence>
<feature type="binding site" evidence="7">
    <location>
        <position position="491"/>
    </location>
    <ligand>
        <name>Zn(2+)</name>
        <dbReference type="ChEBI" id="CHEBI:29105"/>
        <label>1</label>
    </ligand>
</feature>
<comment type="caution">
    <text evidence="9">The sequence shown here is derived from an EMBL/GenBank/DDBJ whole genome shotgun (WGS) entry which is preliminary data.</text>
</comment>
<dbReference type="EMBL" id="MVGC01000689">
    <property type="protein sequence ID" value="RJE17858.1"/>
    <property type="molecule type" value="Genomic_DNA"/>
</dbReference>